<reference evidence="1" key="1">
    <citation type="journal article" date="2011" name="Plant Physiol.">
        <title>Comprehensive sequence analysis of 24,783 barley full-length cDNAs derived from 12 clone libraries.</title>
        <authorList>
            <person name="Matsumoto T."/>
            <person name="Tanaka T."/>
            <person name="Sakai H."/>
            <person name="Amano N."/>
            <person name="Kanamori H."/>
            <person name="Kurita K."/>
            <person name="Kikuta A."/>
            <person name="Kamiya K."/>
            <person name="Yamamoto M."/>
            <person name="Ikawa H."/>
            <person name="Fujii N."/>
            <person name="Hori K."/>
            <person name="Itoh T."/>
            <person name="Sato K."/>
        </authorList>
    </citation>
    <scope>NUCLEOTIDE SEQUENCE</scope>
    <source>
        <tissue evidence="1">Flower</tissue>
    </source>
</reference>
<sequence>MLTSLKTLIAESSDALVGPLGDQGDVQWQLPVEHIGVQELCCYSGKDLAELLTNFPRLSKLEIMEIGKMTHLAVGLDQQKMTSAGSVVEKDEIPPAVAAVARVKEDGVLLLPAHLSNTLRELVISHCPELVLVAPPALLPDGGGWLQALRCLQRLKLKDTPKFLSTYLFPLPSCCLFPSSLQFLELSGVEGMGTVEPLSNLTSLTLLELRNCGKGLRCKGLGPLLTSGGQLSALIVYGSPRFFADWDTNPRRLPQDEGEQQLELLSSPSSCNLQKLWTDDVVGLLAMPICSFLSSSLTQLQLSGTKEMERFSKKQEDALHLLASLQELEFFGFDKLQHLPAGLHMLTNLKGLQVARCPSVLSLPKDGLPSSLQKLDVWDCGNEKLIQQCRGLVGTIPKARLEF</sequence>
<dbReference type="SUPFAM" id="SSF52058">
    <property type="entry name" value="L domain-like"/>
    <property type="match status" value="1"/>
</dbReference>
<dbReference type="Gene3D" id="3.80.10.10">
    <property type="entry name" value="Ribonuclease Inhibitor"/>
    <property type="match status" value="2"/>
</dbReference>
<dbReference type="AlphaFoldDB" id="F2EEH4"/>
<proteinExistence type="evidence at transcript level"/>
<accession>F2EEH4</accession>
<protein>
    <submittedName>
        <fullName evidence="1">Predicted protein</fullName>
    </submittedName>
</protein>
<organism evidence="1">
    <name type="scientific">Hordeum vulgare subsp. vulgare</name>
    <name type="common">Domesticated barley</name>
    <dbReference type="NCBI Taxonomy" id="112509"/>
    <lineage>
        <taxon>Eukaryota</taxon>
        <taxon>Viridiplantae</taxon>
        <taxon>Streptophyta</taxon>
        <taxon>Embryophyta</taxon>
        <taxon>Tracheophyta</taxon>
        <taxon>Spermatophyta</taxon>
        <taxon>Magnoliopsida</taxon>
        <taxon>Liliopsida</taxon>
        <taxon>Poales</taxon>
        <taxon>Poaceae</taxon>
        <taxon>BOP clade</taxon>
        <taxon>Pooideae</taxon>
        <taxon>Triticodae</taxon>
        <taxon>Triticeae</taxon>
        <taxon>Hordeinae</taxon>
        <taxon>Hordeum</taxon>
    </lineage>
</organism>
<evidence type="ECO:0000313" key="1">
    <source>
        <dbReference type="EMBL" id="BAK05746.1"/>
    </source>
</evidence>
<dbReference type="InterPro" id="IPR032675">
    <property type="entry name" value="LRR_dom_sf"/>
</dbReference>
<name>F2EEH4_HORVV</name>
<dbReference type="PANTHER" id="PTHR36766:SF30">
    <property type="entry name" value="TIR-NBS TYPE DISEASE RESISTANCE PROTEIN-RELATED"/>
    <property type="match status" value="1"/>
</dbReference>
<dbReference type="EMBL" id="AK374550">
    <property type="protein sequence ID" value="BAK05746.1"/>
    <property type="molecule type" value="mRNA"/>
</dbReference>
<dbReference type="PANTHER" id="PTHR36766">
    <property type="entry name" value="PLANT BROAD-SPECTRUM MILDEW RESISTANCE PROTEIN RPW8"/>
    <property type="match status" value="1"/>
</dbReference>